<dbReference type="OrthoDB" id="15538at2157"/>
<evidence type="ECO:0000313" key="5">
    <source>
        <dbReference type="EMBL" id="GBF09962.1"/>
    </source>
</evidence>
<dbReference type="InterPro" id="IPR058240">
    <property type="entry name" value="rSAM_sf"/>
</dbReference>
<evidence type="ECO:0000256" key="3">
    <source>
        <dbReference type="ARBA" id="ARBA00023014"/>
    </source>
</evidence>
<comment type="caution">
    <text evidence="5">The sequence shown here is derived from an EMBL/GenBank/DDBJ whole genome shotgun (WGS) entry which is preliminary data.</text>
</comment>
<dbReference type="Gene3D" id="3.80.30.30">
    <property type="match status" value="1"/>
</dbReference>
<dbReference type="PANTHER" id="PTHR43432">
    <property type="entry name" value="SLR0285 PROTEIN"/>
    <property type="match status" value="1"/>
</dbReference>
<dbReference type="GO" id="GO:0003824">
    <property type="term" value="F:catalytic activity"/>
    <property type="evidence" value="ECO:0007669"/>
    <property type="project" value="InterPro"/>
</dbReference>
<dbReference type="InterPro" id="IPR040086">
    <property type="entry name" value="MJ0683-like"/>
</dbReference>
<dbReference type="InterPro" id="IPR007197">
    <property type="entry name" value="rSAM"/>
</dbReference>
<dbReference type="AlphaFoldDB" id="A0A401HC56"/>
<reference evidence="5 6" key="1">
    <citation type="submission" date="2017-02" db="EMBL/GenBank/DDBJ databases">
        <title>isolation and characterization of a novel temperate virus Aeropyrum globular virus 1 infecting hyperthermophilic archaeon Aeropyrum.</title>
        <authorList>
            <person name="Yumiya M."/>
            <person name="Yoshida T."/>
            <person name="Sako Y."/>
        </authorList>
    </citation>
    <scope>NUCLEOTIDE SEQUENCE [LARGE SCALE GENOMIC DNA]</scope>
    <source>
        <strain evidence="5 6">YK1-12-2013</strain>
    </source>
</reference>
<dbReference type="Proteomes" id="UP000291213">
    <property type="component" value="Unassembled WGS sequence"/>
</dbReference>
<accession>A0A401HC56</accession>
<evidence type="ECO:0000259" key="4">
    <source>
        <dbReference type="Pfam" id="PF04055"/>
    </source>
</evidence>
<evidence type="ECO:0000256" key="1">
    <source>
        <dbReference type="ARBA" id="ARBA00022723"/>
    </source>
</evidence>
<keyword evidence="3" id="KW-0411">Iron-sulfur</keyword>
<protein>
    <recommendedName>
        <fullName evidence="4">Radical SAM core domain-containing protein</fullName>
    </recommendedName>
</protein>
<evidence type="ECO:0000256" key="2">
    <source>
        <dbReference type="ARBA" id="ARBA00023004"/>
    </source>
</evidence>
<dbReference type="Pfam" id="PF04055">
    <property type="entry name" value="Radical_SAM"/>
    <property type="match status" value="1"/>
</dbReference>
<dbReference type="RefSeq" id="WP_131160855.1">
    <property type="nucleotide sequence ID" value="NZ_BDMD01000141.1"/>
</dbReference>
<keyword evidence="1" id="KW-0479">Metal-binding</keyword>
<name>A0A401HC56_AERPX</name>
<dbReference type="SFLD" id="SFLDS00029">
    <property type="entry name" value="Radical_SAM"/>
    <property type="match status" value="1"/>
</dbReference>
<proteinExistence type="predicted"/>
<dbReference type="SUPFAM" id="SSF102114">
    <property type="entry name" value="Radical SAM enzymes"/>
    <property type="match status" value="1"/>
</dbReference>
<dbReference type="EMBL" id="BDMD01000141">
    <property type="protein sequence ID" value="GBF09962.1"/>
    <property type="molecule type" value="Genomic_DNA"/>
</dbReference>
<gene>
    <name evidence="5" type="ORF">apy_16870</name>
</gene>
<organism evidence="5 6">
    <name type="scientific">Aeropyrum pernix</name>
    <dbReference type="NCBI Taxonomy" id="56636"/>
    <lineage>
        <taxon>Archaea</taxon>
        <taxon>Thermoproteota</taxon>
        <taxon>Thermoprotei</taxon>
        <taxon>Desulfurococcales</taxon>
        <taxon>Desulfurococcaceae</taxon>
        <taxon>Aeropyrum</taxon>
    </lineage>
</organism>
<dbReference type="PANTHER" id="PTHR43432:SF6">
    <property type="entry name" value="RADICAL SAM CORE DOMAIN-CONTAINING PROTEIN"/>
    <property type="match status" value="1"/>
</dbReference>
<dbReference type="SFLD" id="SFLDG01084">
    <property type="entry name" value="Uncharacterised_Radical_SAM_Su"/>
    <property type="match status" value="1"/>
</dbReference>
<feature type="domain" description="Radical SAM core" evidence="4">
    <location>
        <begin position="52"/>
        <end position="207"/>
    </location>
</feature>
<evidence type="ECO:0000313" key="6">
    <source>
        <dbReference type="Proteomes" id="UP000291213"/>
    </source>
</evidence>
<sequence length="216" mass="24438">MVFHPIDVYGCYGLAGGTLGGGVVGVPSDVSFRWYGIRPPLVKRSGITGWAINFAVGCTHACPFCYVDAINRRYPRRGLEDLIATTGWGGYLAVPTNILEAIKETPWWRWRGREVFMSRAHDPYLPALAPWAREILRRALPAGLRIILHTRSILYKHDLRMFEQHRDRIRIHASLATMSRLHRIIEPRAPPPRVRVRVLAEASSRGCFWGVDTLSG</sequence>
<dbReference type="GO" id="GO:0051536">
    <property type="term" value="F:iron-sulfur cluster binding"/>
    <property type="evidence" value="ECO:0007669"/>
    <property type="project" value="UniProtKB-KW"/>
</dbReference>
<dbReference type="GO" id="GO:0046872">
    <property type="term" value="F:metal ion binding"/>
    <property type="evidence" value="ECO:0007669"/>
    <property type="project" value="UniProtKB-KW"/>
</dbReference>
<keyword evidence="2" id="KW-0408">Iron</keyword>